<dbReference type="NCBIfam" id="TIGR01326">
    <property type="entry name" value="OAH_OAS_sulfhy"/>
    <property type="match status" value="1"/>
</dbReference>
<evidence type="ECO:0000256" key="4">
    <source>
        <dbReference type="ARBA" id="ARBA00022898"/>
    </source>
</evidence>
<dbReference type="InterPro" id="IPR006235">
    <property type="entry name" value="OAc-hSer/O-AcSer_sulfhydrylase"/>
</dbReference>
<dbReference type="Gene3D" id="3.90.1150.10">
    <property type="entry name" value="Aspartate Aminotransferase, domain 1"/>
    <property type="match status" value="1"/>
</dbReference>
<dbReference type="InterPro" id="IPR015422">
    <property type="entry name" value="PyrdxlP-dep_Trfase_small"/>
</dbReference>
<evidence type="ECO:0000256" key="3">
    <source>
        <dbReference type="ARBA" id="ARBA00022679"/>
    </source>
</evidence>
<gene>
    <name evidence="9" type="ORF">IAC44_00850</name>
</gene>
<evidence type="ECO:0000313" key="10">
    <source>
        <dbReference type="Proteomes" id="UP000824161"/>
    </source>
</evidence>
<dbReference type="FunFam" id="3.40.640.10:FF:000035">
    <property type="entry name" value="O-succinylhomoserine sulfhydrylase"/>
    <property type="match status" value="1"/>
</dbReference>
<reference evidence="9" key="1">
    <citation type="submission" date="2020-10" db="EMBL/GenBank/DDBJ databases">
        <authorList>
            <person name="Gilroy R."/>
        </authorList>
    </citation>
    <scope>NUCLEOTIDE SEQUENCE</scope>
    <source>
        <strain evidence="9">1383</strain>
    </source>
</reference>
<name>A0A9D1H8I8_9FLAO</name>
<evidence type="ECO:0000256" key="7">
    <source>
        <dbReference type="PIRSR" id="PIRSR001434-2"/>
    </source>
</evidence>
<dbReference type="GO" id="GO:0071269">
    <property type="term" value="P:L-homocysteine biosynthetic process"/>
    <property type="evidence" value="ECO:0007669"/>
    <property type="project" value="TreeGrafter"/>
</dbReference>
<evidence type="ECO:0000256" key="1">
    <source>
        <dbReference type="ARBA" id="ARBA00001933"/>
    </source>
</evidence>
<evidence type="ECO:0000256" key="5">
    <source>
        <dbReference type="ARBA" id="ARBA00060995"/>
    </source>
</evidence>
<proteinExistence type="inferred from homology"/>
<keyword evidence="4 7" id="KW-0663">Pyridoxal phosphate</keyword>
<dbReference type="PANTHER" id="PTHR43797">
    <property type="entry name" value="HOMOCYSTEINE/CYSTEINE SYNTHASE"/>
    <property type="match status" value="1"/>
</dbReference>
<dbReference type="GO" id="GO:0004124">
    <property type="term" value="F:cysteine synthase activity"/>
    <property type="evidence" value="ECO:0007669"/>
    <property type="project" value="TreeGrafter"/>
</dbReference>
<keyword evidence="3" id="KW-0808">Transferase</keyword>
<accession>A0A9D1H8I8</accession>
<evidence type="ECO:0000256" key="2">
    <source>
        <dbReference type="ARBA" id="ARBA00011881"/>
    </source>
</evidence>
<dbReference type="Gene3D" id="3.40.640.10">
    <property type="entry name" value="Type I PLP-dependent aspartate aminotransferase-like (Major domain)"/>
    <property type="match status" value="1"/>
</dbReference>
<dbReference type="GO" id="GO:0019346">
    <property type="term" value="P:transsulfuration"/>
    <property type="evidence" value="ECO:0007669"/>
    <property type="project" value="InterPro"/>
</dbReference>
<dbReference type="InterPro" id="IPR054542">
    <property type="entry name" value="Cys_met_metab_PP"/>
</dbReference>
<feature type="modified residue" description="N6-(pyridoxal phosphate)lysine" evidence="7">
    <location>
        <position position="207"/>
    </location>
</feature>
<dbReference type="SUPFAM" id="SSF53383">
    <property type="entry name" value="PLP-dependent transferases"/>
    <property type="match status" value="1"/>
</dbReference>
<dbReference type="InterPro" id="IPR015424">
    <property type="entry name" value="PyrdxlP-dep_Trfase"/>
</dbReference>
<dbReference type="GO" id="GO:0003961">
    <property type="term" value="F:O-acetylhomoserine aminocarboxypropyltransferase activity"/>
    <property type="evidence" value="ECO:0007669"/>
    <property type="project" value="TreeGrafter"/>
</dbReference>
<comment type="caution">
    <text evidence="9">The sequence shown here is derived from an EMBL/GenBank/DDBJ whole genome shotgun (WGS) entry which is preliminary data.</text>
</comment>
<dbReference type="FunFam" id="3.90.1150.10:FF:000033">
    <property type="entry name" value="Cystathionine gamma-synthase"/>
    <property type="match status" value="1"/>
</dbReference>
<comment type="cofactor">
    <cofactor evidence="1 8">
        <name>pyridoxal 5'-phosphate</name>
        <dbReference type="ChEBI" id="CHEBI:597326"/>
    </cofactor>
</comment>
<dbReference type="GO" id="GO:0030170">
    <property type="term" value="F:pyridoxal phosphate binding"/>
    <property type="evidence" value="ECO:0007669"/>
    <property type="project" value="InterPro"/>
</dbReference>
<comment type="subunit">
    <text evidence="2">Homotetramer.</text>
</comment>
<evidence type="ECO:0000313" key="9">
    <source>
        <dbReference type="EMBL" id="HIT97366.1"/>
    </source>
</evidence>
<evidence type="ECO:0000256" key="6">
    <source>
        <dbReference type="ARBA" id="ARBA00071157"/>
    </source>
</evidence>
<dbReference type="InterPro" id="IPR015421">
    <property type="entry name" value="PyrdxlP-dep_Trfase_major"/>
</dbReference>
<dbReference type="Proteomes" id="UP000824161">
    <property type="component" value="Unassembled WGS sequence"/>
</dbReference>
<dbReference type="InterPro" id="IPR000277">
    <property type="entry name" value="Cys/Met-Metab_PyrdxlP-dep_enz"/>
</dbReference>
<dbReference type="AlphaFoldDB" id="A0A9D1H8I8"/>
<dbReference type="GO" id="GO:0006535">
    <property type="term" value="P:cysteine biosynthetic process from serine"/>
    <property type="evidence" value="ECO:0007669"/>
    <property type="project" value="TreeGrafter"/>
</dbReference>
<dbReference type="EMBL" id="DVLY01000019">
    <property type="protein sequence ID" value="HIT97366.1"/>
    <property type="molecule type" value="Genomic_DNA"/>
</dbReference>
<comment type="similarity">
    <text evidence="5">Belongs to the trans-sulfuration enzymes family. MetZ subfamily.</text>
</comment>
<dbReference type="PROSITE" id="PS00868">
    <property type="entry name" value="CYS_MET_METAB_PP"/>
    <property type="match status" value="1"/>
</dbReference>
<evidence type="ECO:0000256" key="8">
    <source>
        <dbReference type="RuleBase" id="RU362118"/>
    </source>
</evidence>
<dbReference type="Pfam" id="PF01053">
    <property type="entry name" value="Cys_Met_Meta_PP"/>
    <property type="match status" value="1"/>
</dbReference>
<dbReference type="CDD" id="cd00614">
    <property type="entry name" value="CGS_like"/>
    <property type="match status" value="1"/>
</dbReference>
<dbReference type="PANTHER" id="PTHR43797:SF2">
    <property type="entry name" value="HOMOCYSTEINE_CYSTEINE SYNTHASE"/>
    <property type="match status" value="1"/>
</dbReference>
<reference evidence="9" key="2">
    <citation type="journal article" date="2021" name="PeerJ">
        <title>Extensive microbial diversity within the chicken gut microbiome revealed by metagenomics and culture.</title>
        <authorList>
            <person name="Gilroy R."/>
            <person name="Ravi A."/>
            <person name="Getino M."/>
            <person name="Pursley I."/>
            <person name="Horton D.L."/>
            <person name="Alikhan N.F."/>
            <person name="Baker D."/>
            <person name="Gharbi K."/>
            <person name="Hall N."/>
            <person name="Watson M."/>
            <person name="Adriaenssens E.M."/>
            <person name="Foster-Nyarko E."/>
            <person name="Jarju S."/>
            <person name="Secka A."/>
            <person name="Antonio M."/>
            <person name="Oren A."/>
            <person name="Chaudhuri R.R."/>
            <person name="La Ragione R."/>
            <person name="Hildebrand F."/>
            <person name="Pallen M.J."/>
        </authorList>
    </citation>
    <scope>NUCLEOTIDE SEQUENCE</scope>
    <source>
        <strain evidence="9">1383</strain>
    </source>
</reference>
<sequence length="425" mass="46467">MKKPHLSTTAVQGAFDPEQHAGAMAVPVYLTSAYHFPTADDAAEIFNLSKPGYIYTRLNNPTTDVLERRLAEMDGGVAACTFASGTAALFSTLLCLMRAGDHIVSSSSIYGGTHTMLAIRLPRIGMESTIVETEDPADFEKAIRPNTKAIFLEALPNPQLNLLDIEAIAEIAHRHGIPLIVDNTVATPALLRPIDHGADIVTYSLTKYMQGHGTTMGGAVVDSGRFDWRASGRFPEFTTPDPAYHGMIYADLGPAALAIKLRTEGLRDIGACLSPFSAFEILQGLETLGLRMQRHSQTALAFARYLEAHPQVEWVLYPGLESSRHYALAQKYLPKGQSGLMSFGIRGGYEAAKRFVDNVRIFRLVANIGDVKSIVTHPASTTHQQLSDEEKEAAGVFDNLIRVSVGLEDFDDLREDFEQAFEKAK</sequence>
<protein>
    <recommendedName>
        <fullName evidence="6">O-succinylhomoserine sulfhydrylase</fullName>
    </recommendedName>
</protein>
<organism evidence="9 10">
    <name type="scientific">Candidatus Merdimorpha stercoravium</name>
    <dbReference type="NCBI Taxonomy" id="2840863"/>
    <lineage>
        <taxon>Bacteria</taxon>
        <taxon>Pseudomonadati</taxon>
        <taxon>Bacteroidota</taxon>
        <taxon>Flavobacteriia</taxon>
        <taxon>Flavobacteriales</taxon>
        <taxon>Candidatus Merdimorpha</taxon>
    </lineage>
</organism>
<dbReference type="PIRSF" id="PIRSF001434">
    <property type="entry name" value="CGS"/>
    <property type="match status" value="1"/>
</dbReference>
<dbReference type="GO" id="GO:0005737">
    <property type="term" value="C:cytoplasm"/>
    <property type="evidence" value="ECO:0007669"/>
    <property type="project" value="TreeGrafter"/>
</dbReference>